<dbReference type="SUPFAM" id="SSF52540">
    <property type="entry name" value="P-loop containing nucleoside triphosphate hydrolases"/>
    <property type="match status" value="1"/>
</dbReference>
<dbReference type="Gene3D" id="3.40.50.300">
    <property type="entry name" value="P-loop containing nucleotide triphosphate hydrolases"/>
    <property type="match status" value="1"/>
</dbReference>
<protein>
    <recommendedName>
        <fullName evidence="3">Thymidylate kinase</fullName>
    </recommendedName>
</protein>
<evidence type="ECO:0008006" key="3">
    <source>
        <dbReference type="Google" id="ProtNLM"/>
    </source>
</evidence>
<dbReference type="Proteomes" id="UP000318720">
    <property type="component" value="Unassembled WGS sequence"/>
</dbReference>
<accession>A0AAE8W0X6</accession>
<name>A0AAE8W0X6_9ACTN</name>
<evidence type="ECO:0000313" key="2">
    <source>
        <dbReference type="Proteomes" id="UP000318720"/>
    </source>
</evidence>
<proteinExistence type="predicted"/>
<sequence length="214" mass="23102">MSLVLLALEGIAGAGKSTLRDRLLASAAAEGIQVGHIGQFSWLSLESTRTIIGLRAGHPAQDSDHAVAAVRRDLELHARHNLVPARSVGPLIADRLTLSTACLLAVLHDRPVADFVRELADVRAARAELTVLLNTPPELCRTRLSRRSTPRRFGEDWPTAARLAELYEVAATSWSEATGLPVLRHSCATESDLNLLVAACMDRLRAAVPQATRT</sequence>
<dbReference type="RefSeq" id="WP_141583823.1">
    <property type="nucleotide sequence ID" value="NZ_SPAZ01000206.1"/>
</dbReference>
<comment type="caution">
    <text evidence="1">The sequence shown here is derived from an EMBL/GenBank/DDBJ whole genome shotgun (WGS) entry which is preliminary data.</text>
</comment>
<dbReference type="AlphaFoldDB" id="A0AAE8W0X6"/>
<evidence type="ECO:0000313" key="1">
    <source>
        <dbReference type="EMBL" id="TQE29129.1"/>
    </source>
</evidence>
<dbReference type="InterPro" id="IPR027417">
    <property type="entry name" value="P-loop_NTPase"/>
</dbReference>
<reference evidence="1 2" key="1">
    <citation type="submission" date="2019-03" db="EMBL/GenBank/DDBJ databases">
        <title>Comparative genomic analyses of the sweetpotato soil rot pathogen, Streptomyces ipomoeae.</title>
        <authorList>
            <person name="Ruschel Soares N."/>
            <person name="Badger J.H."/>
            <person name="Huguet-Tapia J.C."/>
            <person name="Clark C.A."/>
            <person name="Pettis G.S."/>
        </authorList>
    </citation>
    <scope>NUCLEOTIDE SEQUENCE [LARGE SCALE GENOMIC DNA]</scope>
    <source>
        <strain evidence="1 2">88-35</strain>
    </source>
</reference>
<dbReference type="EMBL" id="SPAZ01000206">
    <property type="protein sequence ID" value="TQE29129.1"/>
    <property type="molecule type" value="Genomic_DNA"/>
</dbReference>
<organism evidence="1 2">
    <name type="scientific">Streptomyces ipomoeae</name>
    <dbReference type="NCBI Taxonomy" id="103232"/>
    <lineage>
        <taxon>Bacteria</taxon>
        <taxon>Bacillati</taxon>
        <taxon>Actinomycetota</taxon>
        <taxon>Actinomycetes</taxon>
        <taxon>Kitasatosporales</taxon>
        <taxon>Streptomycetaceae</taxon>
        <taxon>Streptomyces</taxon>
    </lineage>
</organism>
<gene>
    <name evidence="1" type="ORF">Sipo8835_25270</name>
</gene>